<dbReference type="GO" id="GO:0008420">
    <property type="term" value="F:RNA polymerase II CTD heptapeptide repeat phosphatase activity"/>
    <property type="evidence" value="ECO:0007669"/>
    <property type="project" value="UniProtKB-UniRule"/>
</dbReference>
<dbReference type="EMBL" id="CANTUO010000007">
    <property type="protein sequence ID" value="CAI5760564.1"/>
    <property type="molecule type" value="Genomic_DNA"/>
</dbReference>
<evidence type="ECO:0000256" key="12">
    <source>
        <dbReference type="RuleBase" id="RU367080"/>
    </source>
</evidence>
<evidence type="ECO:0000256" key="1">
    <source>
        <dbReference type="ARBA" id="ARBA00004123"/>
    </source>
</evidence>
<comment type="catalytic activity">
    <reaction evidence="9 12">
        <text>O-phospho-L-seryl-[protein] + H2O = L-seryl-[protein] + phosphate</text>
        <dbReference type="Rhea" id="RHEA:20629"/>
        <dbReference type="Rhea" id="RHEA-COMP:9863"/>
        <dbReference type="Rhea" id="RHEA-COMP:11604"/>
        <dbReference type="ChEBI" id="CHEBI:15377"/>
        <dbReference type="ChEBI" id="CHEBI:29999"/>
        <dbReference type="ChEBI" id="CHEBI:43474"/>
        <dbReference type="ChEBI" id="CHEBI:83421"/>
        <dbReference type="EC" id="3.1.3.16"/>
    </reaction>
</comment>
<dbReference type="InterPro" id="IPR038534">
    <property type="entry name" value="Rtr1/RPAP2_sf"/>
</dbReference>
<evidence type="ECO:0000256" key="2">
    <source>
        <dbReference type="ARBA" id="ARBA00005676"/>
    </source>
</evidence>
<evidence type="ECO:0000256" key="7">
    <source>
        <dbReference type="ARBA" id="ARBA00022912"/>
    </source>
</evidence>
<feature type="region of interest" description="Disordered" evidence="13">
    <location>
        <begin position="200"/>
        <end position="228"/>
    </location>
</feature>
<evidence type="ECO:0000313" key="15">
    <source>
        <dbReference type="EMBL" id="CAI5760564.1"/>
    </source>
</evidence>
<gene>
    <name evidence="15" type="ORF">CANVERA_P5073</name>
</gene>
<dbReference type="InterPro" id="IPR007308">
    <property type="entry name" value="Rtr1/RPAP2_dom"/>
</dbReference>
<comment type="similarity">
    <text evidence="2 11 12">Belongs to the RPAP2 family.</text>
</comment>
<evidence type="ECO:0000256" key="11">
    <source>
        <dbReference type="PROSITE-ProRule" id="PRU00812"/>
    </source>
</evidence>
<comment type="caution">
    <text evidence="15">The sequence shown here is derived from an EMBL/GenBank/DDBJ whole genome shotgun (WGS) entry which is preliminary data.</text>
</comment>
<dbReference type="InterPro" id="IPR039693">
    <property type="entry name" value="Rtr1/RPAP2"/>
</dbReference>
<keyword evidence="4 12" id="KW-0863">Zinc-finger</keyword>
<dbReference type="Proteomes" id="UP001152885">
    <property type="component" value="Unassembled WGS sequence"/>
</dbReference>
<evidence type="ECO:0000256" key="4">
    <source>
        <dbReference type="ARBA" id="ARBA00022771"/>
    </source>
</evidence>
<name>A0A9W4XCI1_9ASCO</name>
<dbReference type="OrthoDB" id="2590500at2759"/>
<dbReference type="PANTHER" id="PTHR14732">
    <property type="entry name" value="RNA POLYMERASE II SUBUNIT B1 CTD PHOSPHATASE RPAP2-RELATED"/>
    <property type="match status" value="1"/>
</dbReference>
<evidence type="ECO:0000256" key="10">
    <source>
        <dbReference type="ARBA" id="ARBA00048336"/>
    </source>
</evidence>
<dbReference type="GO" id="GO:0005634">
    <property type="term" value="C:nucleus"/>
    <property type="evidence" value="ECO:0007669"/>
    <property type="project" value="UniProtKB-SubCell"/>
</dbReference>
<keyword evidence="5 12" id="KW-0378">Hydrolase</keyword>
<keyword evidence="7 12" id="KW-0904">Protein phosphatase</keyword>
<organism evidence="15 16">
    <name type="scientific">Candida verbasci</name>
    <dbReference type="NCBI Taxonomy" id="1227364"/>
    <lineage>
        <taxon>Eukaryota</taxon>
        <taxon>Fungi</taxon>
        <taxon>Dikarya</taxon>
        <taxon>Ascomycota</taxon>
        <taxon>Saccharomycotina</taxon>
        <taxon>Pichiomycetes</taxon>
        <taxon>Debaryomycetaceae</taxon>
        <taxon>Candida/Lodderomyces clade</taxon>
        <taxon>Candida</taxon>
    </lineage>
</organism>
<proteinExistence type="inferred from homology"/>
<accession>A0A9W4XCI1</accession>
<evidence type="ECO:0000256" key="13">
    <source>
        <dbReference type="SAM" id="MobiDB-lite"/>
    </source>
</evidence>
<reference evidence="15" key="1">
    <citation type="submission" date="2022-12" db="EMBL/GenBank/DDBJ databases">
        <authorList>
            <person name="Brejova B."/>
        </authorList>
    </citation>
    <scope>NUCLEOTIDE SEQUENCE</scope>
</reference>
<dbReference type="AlphaFoldDB" id="A0A9W4XCI1"/>
<keyword evidence="6 12" id="KW-0862">Zinc</keyword>
<dbReference type="PROSITE" id="PS51479">
    <property type="entry name" value="ZF_RTR1"/>
    <property type="match status" value="1"/>
</dbReference>
<dbReference type="PANTHER" id="PTHR14732:SF0">
    <property type="entry name" value="RNA POLYMERASE II SUBUNIT B1 CTD PHOSPHATASE RPAP2-RELATED"/>
    <property type="match status" value="1"/>
</dbReference>
<dbReference type="EC" id="3.1.3.16" evidence="12"/>
<dbReference type="Gene3D" id="1.25.40.820">
    <property type="match status" value="1"/>
</dbReference>
<feature type="domain" description="RTR1-type" evidence="14">
    <location>
        <begin position="51"/>
        <end position="129"/>
    </location>
</feature>
<comment type="catalytic activity">
    <reaction evidence="10 12">
        <text>O-phospho-L-threonyl-[protein] + H2O = L-threonyl-[protein] + phosphate</text>
        <dbReference type="Rhea" id="RHEA:47004"/>
        <dbReference type="Rhea" id="RHEA-COMP:11060"/>
        <dbReference type="Rhea" id="RHEA-COMP:11605"/>
        <dbReference type="ChEBI" id="CHEBI:15377"/>
        <dbReference type="ChEBI" id="CHEBI:30013"/>
        <dbReference type="ChEBI" id="CHEBI:43474"/>
        <dbReference type="ChEBI" id="CHEBI:61977"/>
        <dbReference type="EC" id="3.1.3.16"/>
    </reaction>
</comment>
<evidence type="ECO:0000259" key="14">
    <source>
        <dbReference type="PROSITE" id="PS51479"/>
    </source>
</evidence>
<evidence type="ECO:0000256" key="5">
    <source>
        <dbReference type="ARBA" id="ARBA00022801"/>
    </source>
</evidence>
<dbReference type="Pfam" id="PF04181">
    <property type="entry name" value="RPAP2_Rtr1"/>
    <property type="match status" value="1"/>
</dbReference>
<protein>
    <recommendedName>
        <fullName evidence="12">RNA polymerase II subunit B1 CTD phosphatase RPAP2 homolog</fullName>
        <ecNumber evidence="12">3.1.3.16</ecNumber>
    </recommendedName>
</protein>
<evidence type="ECO:0000256" key="8">
    <source>
        <dbReference type="ARBA" id="ARBA00023242"/>
    </source>
</evidence>
<comment type="function">
    <text evidence="12">Putative RNA polymerase II subunit B1 C-terminal domain (CTD) phosphatase involved in RNA polymerase II transcription regulation.</text>
</comment>
<keyword evidence="8 12" id="KW-0539">Nucleus</keyword>
<dbReference type="GO" id="GO:0008270">
    <property type="term" value="F:zinc ion binding"/>
    <property type="evidence" value="ECO:0007669"/>
    <property type="project" value="UniProtKB-KW"/>
</dbReference>
<dbReference type="GO" id="GO:0005737">
    <property type="term" value="C:cytoplasm"/>
    <property type="evidence" value="ECO:0007669"/>
    <property type="project" value="TreeGrafter"/>
</dbReference>
<feature type="compositionally biased region" description="Acidic residues" evidence="13">
    <location>
        <begin position="201"/>
        <end position="217"/>
    </location>
</feature>
<keyword evidence="16" id="KW-1185">Reference proteome</keyword>
<evidence type="ECO:0000313" key="16">
    <source>
        <dbReference type="Proteomes" id="UP001152885"/>
    </source>
</evidence>
<evidence type="ECO:0000256" key="6">
    <source>
        <dbReference type="ARBA" id="ARBA00022833"/>
    </source>
</evidence>
<keyword evidence="3 12" id="KW-0479">Metal-binding</keyword>
<dbReference type="GO" id="GO:0043175">
    <property type="term" value="F:RNA polymerase core enzyme binding"/>
    <property type="evidence" value="ECO:0007669"/>
    <property type="project" value="UniProtKB-UniRule"/>
</dbReference>
<sequence>MASLTLNDFISQLSDYHGKETMTSKESSNLQIIIVELLIDNTISDFKLFKFLSRYLTLQFYNEIIEERNIEHKCGYFMCNNTNSNQLYNRKPSMVLPMTWKNKYCCKEHYQSSIFYEKQLGNEMIMLRDGIFTTEPFPENKPLYYENNITCLEEIINEQNKTGKSLSEIIELMSGLTIEKKDNTGELIKLVEDFELVEKNPEEEEVEEEEEENEEYITTDKSFGGYVV</sequence>
<comment type="subcellular location">
    <subcellularLocation>
        <location evidence="1 12">Nucleus</location>
    </subcellularLocation>
</comment>
<evidence type="ECO:0000256" key="3">
    <source>
        <dbReference type="ARBA" id="ARBA00022723"/>
    </source>
</evidence>
<evidence type="ECO:0000256" key="9">
    <source>
        <dbReference type="ARBA" id="ARBA00047761"/>
    </source>
</evidence>